<evidence type="ECO:0000256" key="2">
    <source>
        <dbReference type="ARBA" id="ARBA00023125"/>
    </source>
</evidence>
<dbReference type="PATRIC" id="fig|284581.3.peg.2808"/>
<dbReference type="InterPro" id="IPR009057">
    <property type="entry name" value="Homeodomain-like_sf"/>
</dbReference>
<organism evidence="6 7">
    <name type="scientific">Priestia koreensis</name>
    <dbReference type="NCBI Taxonomy" id="284581"/>
    <lineage>
        <taxon>Bacteria</taxon>
        <taxon>Bacillati</taxon>
        <taxon>Bacillota</taxon>
        <taxon>Bacilli</taxon>
        <taxon>Bacillales</taxon>
        <taxon>Bacillaceae</taxon>
        <taxon>Priestia</taxon>
    </lineage>
</organism>
<dbReference type="STRING" id="284581.AMD01_16530"/>
<dbReference type="InterPro" id="IPR046348">
    <property type="entry name" value="SIS_dom_sf"/>
</dbReference>
<dbReference type="GO" id="GO:0003700">
    <property type="term" value="F:DNA-binding transcription factor activity"/>
    <property type="evidence" value="ECO:0007669"/>
    <property type="project" value="InterPro"/>
</dbReference>
<dbReference type="Gene3D" id="1.10.10.10">
    <property type="entry name" value="Winged helix-like DNA-binding domain superfamily/Winged helix DNA-binding domain"/>
    <property type="match status" value="1"/>
</dbReference>
<dbReference type="Proteomes" id="UP000037558">
    <property type="component" value="Unassembled WGS sequence"/>
</dbReference>
<dbReference type="EMBL" id="LILC01000023">
    <property type="protein sequence ID" value="KOO42752.1"/>
    <property type="molecule type" value="Genomic_DNA"/>
</dbReference>
<dbReference type="SUPFAM" id="SSF53697">
    <property type="entry name" value="SIS domain"/>
    <property type="match status" value="1"/>
</dbReference>
<dbReference type="InterPro" id="IPR001347">
    <property type="entry name" value="SIS_dom"/>
</dbReference>
<dbReference type="RefSeq" id="WP_053402549.1">
    <property type="nucleotide sequence ID" value="NZ_LILC01000023.1"/>
</dbReference>
<dbReference type="Pfam" id="PF01380">
    <property type="entry name" value="SIS"/>
    <property type="match status" value="1"/>
</dbReference>
<dbReference type="Pfam" id="PF01418">
    <property type="entry name" value="HTH_6"/>
    <property type="match status" value="1"/>
</dbReference>
<dbReference type="GO" id="GO:1901135">
    <property type="term" value="P:carbohydrate derivative metabolic process"/>
    <property type="evidence" value="ECO:0007669"/>
    <property type="project" value="InterPro"/>
</dbReference>
<evidence type="ECO:0000256" key="1">
    <source>
        <dbReference type="ARBA" id="ARBA00023015"/>
    </source>
</evidence>
<dbReference type="InterPro" id="IPR047640">
    <property type="entry name" value="RpiR-like"/>
</dbReference>
<evidence type="ECO:0000313" key="7">
    <source>
        <dbReference type="Proteomes" id="UP000037558"/>
    </source>
</evidence>
<dbReference type="AlphaFoldDB" id="A0A0M0KVU4"/>
<dbReference type="Gene3D" id="3.40.50.10490">
    <property type="entry name" value="Glucose-6-phosphate isomerase like protein, domain 1"/>
    <property type="match status" value="1"/>
</dbReference>
<evidence type="ECO:0000313" key="6">
    <source>
        <dbReference type="EMBL" id="KOO42752.1"/>
    </source>
</evidence>
<sequence>MRKIIRNQFDHYSASEQLIARYILDHPDQVVEMTTKQLAEASQSSEAAVIRFCKRTGINSFTDFKIELTKDLSASPVSEQWDSPLNHEDNLGDIVNKVFVKTNQALQNTQKLLSLEEIERAVSLLLKAPRIYIYGAGGSFIVANDLAQKLLRINLPVFQAADIHLQMTMAANMTKEDVLIVISTSGKTKEILDLLTVASEKGTSSILLTQNGRSPAKRIANVILTISEEEHNIRMATMTARIAQLAVIDTLFIYLCMQKGPEVYERIIDTHQVAQRLKL</sequence>
<proteinExistence type="predicted"/>
<dbReference type="PROSITE" id="PS51071">
    <property type="entry name" value="HTH_RPIR"/>
    <property type="match status" value="1"/>
</dbReference>
<dbReference type="InterPro" id="IPR035472">
    <property type="entry name" value="RpiR-like_SIS"/>
</dbReference>
<dbReference type="InterPro" id="IPR000281">
    <property type="entry name" value="HTH_RpiR"/>
</dbReference>
<feature type="domain" description="SIS" evidence="5">
    <location>
        <begin position="121"/>
        <end position="261"/>
    </location>
</feature>
<dbReference type="PROSITE" id="PS51464">
    <property type="entry name" value="SIS"/>
    <property type="match status" value="1"/>
</dbReference>
<keyword evidence="3" id="KW-0804">Transcription</keyword>
<dbReference type="SUPFAM" id="SSF46689">
    <property type="entry name" value="Homeodomain-like"/>
    <property type="match status" value="1"/>
</dbReference>
<keyword evidence="1" id="KW-0805">Transcription regulation</keyword>
<dbReference type="PANTHER" id="PTHR30514:SF1">
    <property type="entry name" value="HTH-TYPE TRANSCRIPTIONAL REGULATOR HEXR-RELATED"/>
    <property type="match status" value="1"/>
</dbReference>
<dbReference type="GO" id="GO:0003677">
    <property type="term" value="F:DNA binding"/>
    <property type="evidence" value="ECO:0007669"/>
    <property type="project" value="UniProtKB-KW"/>
</dbReference>
<protein>
    <submittedName>
        <fullName evidence="6">RpiR family transcriptional regulator</fullName>
    </submittedName>
</protein>
<dbReference type="OrthoDB" id="370421at2"/>
<evidence type="ECO:0000259" key="5">
    <source>
        <dbReference type="PROSITE" id="PS51464"/>
    </source>
</evidence>
<feature type="domain" description="HTH rpiR-type" evidence="4">
    <location>
        <begin position="1"/>
        <end position="75"/>
    </location>
</feature>
<keyword evidence="2" id="KW-0238">DNA-binding</keyword>
<dbReference type="InterPro" id="IPR036388">
    <property type="entry name" value="WH-like_DNA-bd_sf"/>
</dbReference>
<dbReference type="PANTHER" id="PTHR30514">
    <property type="entry name" value="GLUCOKINASE"/>
    <property type="match status" value="1"/>
</dbReference>
<keyword evidence="7" id="KW-1185">Reference proteome</keyword>
<evidence type="ECO:0000256" key="3">
    <source>
        <dbReference type="ARBA" id="ARBA00023163"/>
    </source>
</evidence>
<evidence type="ECO:0000259" key="4">
    <source>
        <dbReference type="PROSITE" id="PS51071"/>
    </source>
</evidence>
<name>A0A0M0KVU4_9BACI</name>
<dbReference type="GO" id="GO:0097367">
    <property type="term" value="F:carbohydrate derivative binding"/>
    <property type="evidence" value="ECO:0007669"/>
    <property type="project" value="InterPro"/>
</dbReference>
<reference evidence="7" key="1">
    <citation type="submission" date="2015-08" db="EMBL/GenBank/DDBJ databases">
        <title>Fjat-14210 dsm16467.</title>
        <authorList>
            <person name="Liu B."/>
            <person name="Wang J."/>
            <person name="Zhu Y."/>
            <person name="Liu G."/>
            <person name="Chen Q."/>
            <person name="Chen Z."/>
            <person name="Lan J."/>
            <person name="Che J."/>
            <person name="Ge C."/>
            <person name="Shi H."/>
            <person name="Pan Z."/>
            <person name="Liu X."/>
        </authorList>
    </citation>
    <scope>NUCLEOTIDE SEQUENCE [LARGE SCALE GENOMIC DNA]</scope>
    <source>
        <strain evidence="7">DSM 16467</strain>
    </source>
</reference>
<gene>
    <name evidence="6" type="ORF">AMD01_16530</name>
</gene>
<comment type="caution">
    <text evidence="6">The sequence shown here is derived from an EMBL/GenBank/DDBJ whole genome shotgun (WGS) entry which is preliminary data.</text>
</comment>
<dbReference type="CDD" id="cd05013">
    <property type="entry name" value="SIS_RpiR"/>
    <property type="match status" value="1"/>
</dbReference>
<accession>A0A0M0KVU4</accession>